<protein>
    <recommendedName>
        <fullName evidence="2">histidine kinase</fullName>
        <ecNumber evidence="2">2.7.13.3</ecNumber>
    </recommendedName>
</protein>
<keyword evidence="4" id="KW-0808">Transferase</keyword>
<evidence type="ECO:0000256" key="4">
    <source>
        <dbReference type="ARBA" id="ARBA00022679"/>
    </source>
</evidence>
<dbReference type="SUPFAM" id="SSF55781">
    <property type="entry name" value="GAF domain-like"/>
    <property type="match status" value="1"/>
</dbReference>
<dbReference type="SMART" id="SM00065">
    <property type="entry name" value="GAF"/>
    <property type="match status" value="1"/>
</dbReference>
<dbReference type="InterPro" id="IPR036890">
    <property type="entry name" value="HATPase_C_sf"/>
</dbReference>
<sequence length="554" mass="63730">MVAMKVEDRQQMINLLTGVQSSKKSYYNELKKTIIELKKKNMQLEIINDVTKSFNIDMSIDEMLENVFNKLQTIFPIERISLSMYENEKLILTNVYPPHSLYFPIGFNLSKEHSLYWKVVESLEKIFYQVDSNKEDYIENKIYESLGIRSVLFVPLIHKGKVIGVLSIGSKEMMDYDKDDFTFFQQFCDQLAVCIENARLYNEVLTSKKEWEETFRSVSEMILVVDLEGNILKYNDAAKDFFQLHLYQREKRNFHQLLSIDIHNSPVLEMVQTKKPVYQEIHFQKRVCELHAYPVFNESQHIYAIIIYINDITEKRRIEAQLVQSGKLAAIGEMAAGIAHELNNPLTAILGNAQLLLRTASKDDRSYKLLSDIYSCGKRCKTIIQNLLTFSRQDEYMFEDCSVNEAVEQVLGLIGDQIKKQNIIIQKKLDRSLELIEGNIQQIGQIVLNFLINAKDALEEMDIPEKVISIETKSMMEGEKKWVLLSVQDNGRGIEEQYLQEIFNPFFTTKRPGKGTGLGLSVSLGIAQAHGGTIEVISHPGKGSTFMLKLPAKQ</sequence>
<evidence type="ECO:0000256" key="3">
    <source>
        <dbReference type="ARBA" id="ARBA00022553"/>
    </source>
</evidence>
<reference evidence="10 11" key="1">
    <citation type="submission" date="2016-01" db="EMBL/GenBank/DDBJ databases">
        <title>Draft Genome Sequences of Seven Thermophilic Sporeformers Isolated from Foods.</title>
        <authorList>
            <person name="Berendsen E.M."/>
            <person name="Wells-Bennik M.H."/>
            <person name="Krawcyk A.O."/>
            <person name="De Jong A."/>
            <person name="Holsappel S."/>
            <person name="Eijlander R.T."/>
            <person name="Kuipers O.P."/>
        </authorList>
    </citation>
    <scope>NUCLEOTIDE SEQUENCE [LARGE SCALE GENOMIC DNA]</scope>
    <source>
        <strain evidence="10 11">B4119</strain>
    </source>
</reference>
<dbReference type="CDD" id="cd00082">
    <property type="entry name" value="HisKA"/>
    <property type="match status" value="1"/>
</dbReference>
<dbReference type="SUPFAM" id="SSF55785">
    <property type="entry name" value="PYP-like sensor domain (PAS domain)"/>
    <property type="match status" value="1"/>
</dbReference>
<dbReference type="Pfam" id="PF00512">
    <property type="entry name" value="HisKA"/>
    <property type="match status" value="1"/>
</dbReference>
<dbReference type="InterPro" id="IPR036097">
    <property type="entry name" value="HisK_dim/P_sf"/>
</dbReference>
<dbReference type="Gene3D" id="3.30.450.20">
    <property type="entry name" value="PAS domain"/>
    <property type="match status" value="1"/>
</dbReference>
<keyword evidence="3" id="KW-0597">Phosphoprotein</keyword>
<dbReference type="PANTHER" id="PTHR43065:SF42">
    <property type="entry name" value="TWO-COMPONENT SENSOR PPRA"/>
    <property type="match status" value="1"/>
</dbReference>
<dbReference type="SMART" id="SM00388">
    <property type="entry name" value="HisKA"/>
    <property type="match status" value="1"/>
</dbReference>
<evidence type="ECO:0000256" key="8">
    <source>
        <dbReference type="ARBA" id="ARBA00023012"/>
    </source>
</evidence>
<comment type="caution">
    <text evidence="10">The sequence shown here is derived from an EMBL/GenBank/DDBJ whole genome shotgun (WGS) entry which is preliminary data.</text>
</comment>
<dbReference type="SUPFAM" id="SSF55874">
    <property type="entry name" value="ATPase domain of HSP90 chaperone/DNA topoisomerase II/histidine kinase"/>
    <property type="match status" value="1"/>
</dbReference>
<dbReference type="eggNOG" id="COG2203">
    <property type="taxonomic scope" value="Bacteria"/>
</dbReference>
<evidence type="ECO:0000256" key="2">
    <source>
        <dbReference type="ARBA" id="ARBA00012438"/>
    </source>
</evidence>
<dbReference type="InterPro" id="IPR003018">
    <property type="entry name" value="GAF"/>
</dbReference>
<dbReference type="Gene3D" id="3.30.565.10">
    <property type="entry name" value="Histidine kinase-like ATPase, C-terminal domain"/>
    <property type="match status" value="1"/>
</dbReference>
<dbReference type="PANTHER" id="PTHR43065">
    <property type="entry name" value="SENSOR HISTIDINE KINASE"/>
    <property type="match status" value="1"/>
</dbReference>
<dbReference type="PRINTS" id="PR00344">
    <property type="entry name" value="BCTRLSENSOR"/>
</dbReference>
<comment type="catalytic activity">
    <reaction evidence="1">
        <text>ATP + protein L-histidine = ADP + protein N-phospho-L-histidine.</text>
        <dbReference type="EC" id="2.7.13.3"/>
    </reaction>
</comment>
<dbReference type="Pfam" id="PF13185">
    <property type="entry name" value="GAF_2"/>
    <property type="match status" value="1"/>
</dbReference>
<gene>
    <name evidence="10" type="ORF">B4119_3831</name>
</gene>
<evidence type="ECO:0000259" key="9">
    <source>
        <dbReference type="PROSITE" id="PS50109"/>
    </source>
</evidence>
<accession>A0A150M3R7</accession>
<feature type="domain" description="Histidine kinase" evidence="9">
    <location>
        <begin position="337"/>
        <end position="554"/>
    </location>
</feature>
<organism evidence="10 11">
    <name type="scientific">Saccharococcus caldoxylosilyticus</name>
    <dbReference type="NCBI Taxonomy" id="81408"/>
    <lineage>
        <taxon>Bacteria</taxon>
        <taxon>Bacillati</taxon>
        <taxon>Bacillota</taxon>
        <taxon>Bacilli</taxon>
        <taxon>Bacillales</taxon>
        <taxon>Anoxybacillaceae</taxon>
        <taxon>Saccharococcus</taxon>
    </lineage>
</organism>
<evidence type="ECO:0000313" key="10">
    <source>
        <dbReference type="EMBL" id="KYD19001.1"/>
    </source>
</evidence>
<dbReference type="AlphaFoldDB" id="A0A150M3R7"/>
<keyword evidence="8" id="KW-0902">Two-component regulatory system</keyword>
<evidence type="ECO:0000256" key="1">
    <source>
        <dbReference type="ARBA" id="ARBA00000085"/>
    </source>
</evidence>
<dbReference type="STRING" id="81408.B4119_3831"/>
<dbReference type="Pfam" id="PF08448">
    <property type="entry name" value="PAS_4"/>
    <property type="match status" value="1"/>
</dbReference>
<dbReference type="EC" id="2.7.13.3" evidence="2"/>
<dbReference type="GO" id="GO:0005524">
    <property type="term" value="F:ATP binding"/>
    <property type="evidence" value="ECO:0007669"/>
    <property type="project" value="UniProtKB-KW"/>
</dbReference>
<evidence type="ECO:0000256" key="6">
    <source>
        <dbReference type="ARBA" id="ARBA00022777"/>
    </source>
</evidence>
<dbReference type="CDD" id="cd00130">
    <property type="entry name" value="PAS"/>
    <property type="match status" value="1"/>
</dbReference>
<proteinExistence type="predicted"/>
<dbReference type="InterPro" id="IPR004358">
    <property type="entry name" value="Sig_transdc_His_kin-like_C"/>
</dbReference>
<keyword evidence="6" id="KW-0418">Kinase</keyword>
<evidence type="ECO:0000256" key="7">
    <source>
        <dbReference type="ARBA" id="ARBA00022840"/>
    </source>
</evidence>
<dbReference type="PROSITE" id="PS50109">
    <property type="entry name" value="HIS_KIN"/>
    <property type="match status" value="1"/>
</dbReference>
<dbReference type="InterPro" id="IPR035965">
    <property type="entry name" value="PAS-like_dom_sf"/>
</dbReference>
<dbReference type="InterPro" id="IPR029016">
    <property type="entry name" value="GAF-like_dom_sf"/>
</dbReference>
<dbReference type="InterPro" id="IPR013656">
    <property type="entry name" value="PAS_4"/>
</dbReference>
<dbReference type="SMART" id="SM00387">
    <property type="entry name" value="HATPase_c"/>
    <property type="match status" value="1"/>
</dbReference>
<dbReference type="Proteomes" id="UP000075455">
    <property type="component" value="Unassembled WGS sequence"/>
</dbReference>
<dbReference type="PATRIC" id="fig|81408.3.peg.1352"/>
<keyword evidence="5" id="KW-0547">Nucleotide-binding</keyword>
<dbReference type="InterPro" id="IPR005467">
    <property type="entry name" value="His_kinase_dom"/>
</dbReference>
<dbReference type="InterPro" id="IPR000014">
    <property type="entry name" value="PAS"/>
</dbReference>
<dbReference type="NCBIfam" id="TIGR00229">
    <property type="entry name" value="sensory_box"/>
    <property type="match status" value="1"/>
</dbReference>
<dbReference type="InterPro" id="IPR003661">
    <property type="entry name" value="HisK_dim/P_dom"/>
</dbReference>
<dbReference type="InterPro" id="IPR003594">
    <property type="entry name" value="HATPase_dom"/>
</dbReference>
<dbReference type="GO" id="GO:0000155">
    <property type="term" value="F:phosphorelay sensor kinase activity"/>
    <property type="evidence" value="ECO:0007669"/>
    <property type="project" value="InterPro"/>
</dbReference>
<keyword evidence="7" id="KW-0067">ATP-binding</keyword>
<dbReference type="eggNOG" id="COG4191">
    <property type="taxonomic scope" value="Bacteria"/>
</dbReference>
<dbReference type="EMBL" id="LQYS01000014">
    <property type="protein sequence ID" value="KYD19001.1"/>
    <property type="molecule type" value="Genomic_DNA"/>
</dbReference>
<evidence type="ECO:0000313" key="11">
    <source>
        <dbReference type="Proteomes" id="UP000075455"/>
    </source>
</evidence>
<name>A0A150M3R7_9BACL</name>
<dbReference type="Gene3D" id="3.30.450.40">
    <property type="match status" value="1"/>
</dbReference>
<dbReference type="SUPFAM" id="SSF47384">
    <property type="entry name" value="Homodimeric domain of signal transducing histidine kinase"/>
    <property type="match status" value="1"/>
</dbReference>
<dbReference type="Pfam" id="PF02518">
    <property type="entry name" value="HATPase_c"/>
    <property type="match status" value="1"/>
</dbReference>
<dbReference type="Gene3D" id="1.10.287.130">
    <property type="match status" value="1"/>
</dbReference>
<evidence type="ECO:0000256" key="5">
    <source>
        <dbReference type="ARBA" id="ARBA00022741"/>
    </source>
</evidence>